<sequence>MTGKKKKETKPAEEVKSSAETKPAGKISLIVFKELKGITNITYAGFKASLKAEDATEYIQAELEKEFEKYQENKAFIKK</sequence>
<dbReference type="AlphaFoldDB" id="A0A843ASJ7"/>
<protein>
    <submittedName>
        <fullName evidence="2">Uncharacterized protein</fullName>
    </submittedName>
</protein>
<reference evidence="2" key="1">
    <citation type="submission" date="2020-10" db="EMBL/GenBank/DDBJ databases">
        <title>Dehalococcoides mccartyi of a TCE/Cr reducing biochatode.</title>
        <authorList>
            <person name="Matturro B."/>
        </authorList>
    </citation>
    <scope>NUCLEOTIDE SEQUENCE</scope>
    <source>
        <strain evidence="2">Bin2</strain>
    </source>
</reference>
<dbReference type="EMBL" id="JADIIL010000014">
    <property type="protein sequence ID" value="MBF4474533.1"/>
    <property type="molecule type" value="Genomic_DNA"/>
</dbReference>
<dbReference type="Proteomes" id="UP000606900">
    <property type="component" value="Unassembled WGS sequence"/>
</dbReference>
<dbReference type="RefSeq" id="WP_276698542.1">
    <property type="nucleotide sequence ID" value="NZ_JADIIL010000014.1"/>
</dbReference>
<accession>A0A843ASJ7</accession>
<feature type="compositionally biased region" description="Basic and acidic residues" evidence="1">
    <location>
        <begin position="9"/>
        <end position="19"/>
    </location>
</feature>
<name>A0A843ASJ7_METFO</name>
<comment type="caution">
    <text evidence="2">The sequence shown here is derived from an EMBL/GenBank/DDBJ whole genome shotgun (WGS) entry which is preliminary data.</text>
</comment>
<gene>
    <name evidence="2" type="ORF">ISP06_03550</name>
</gene>
<evidence type="ECO:0000256" key="1">
    <source>
        <dbReference type="SAM" id="MobiDB-lite"/>
    </source>
</evidence>
<proteinExistence type="predicted"/>
<feature type="region of interest" description="Disordered" evidence="1">
    <location>
        <begin position="1"/>
        <end position="21"/>
    </location>
</feature>
<evidence type="ECO:0000313" key="3">
    <source>
        <dbReference type="Proteomes" id="UP000606900"/>
    </source>
</evidence>
<evidence type="ECO:0000313" key="2">
    <source>
        <dbReference type="EMBL" id="MBF4474533.1"/>
    </source>
</evidence>
<organism evidence="2 3">
    <name type="scientific">Methanobacterium formicicum</name>
    <dbReference type="NCBI Taxonomy" id="2162"/>
    <lineage>
        <taxon>Archaea</taxon>
        <taxon>Methanobacteriati</taxon>
        <taxon>Methanobacteriota</taxon>
        <taxon>Methanomada group</taxon>
        <taxon>Methanobacteria</taxon>
        <taxon>Methanobacteriales</taxon>
        <taxon>Methanobacteriaceae</taxon>
        <taxon>Methanobacterium</taxon>
    </lineage>
</organism>